<evidence type="ECO:0000256" key="1">
    <source>
        <dbReference type="ARBA" id="ARBA00023015"/>
    </source>
</evidence>
<dbReference type="InterPro" id="IPR000524">
    <property type="entry name" value="Tscrpt_reg_HTH_GntR"/>
</dbReference>
<proteinExistence type="predicted"/>
<dbReference type="AlphaFoldDB" id="A0A5K7XBE5"/>
<dbReference type="CDD" id="cd07377">
    <property type="entry name" value="WHTH_GntR"/>
    <property type="match status" value="1"/>
</dbReference>
<dbReference type="RefSeq" id="WP_152099145.1">
    <property type="nucleotide sequence ID" value="NZ_AP021861.1"/>
</dbReference>
<dbReference type="InterPro" id="IPR011711">
    <property type="entry name" value="GntR_C"/>
</dbReference>
<dbReference type="Gene3D" id="1.10.10.10">
    <property type="entry name" value="Winged helix-like DNA-binding domain superfamily/Winged helix DNA-binding domain"/>
    <property type="match status" value="1"/>
</dbReference>
<dbReference type="InterPro" id="IPR008920">
    <property type="entry name" value="TF_FadR/GntR_C"/>
</dbReference>
<evidence type="ECO:0000259" key="5">
    <source>
        <dbReference type="PROSITE" id="PS50949"/>
    </source>
</evidence>
<protein>
    <submittedName>
        <fullName evidence="6">Transcriptional regulator</fullName>
    </submittedName>
</protein>
<evidence type="ECO:0000256" key="3">
    <source>
        <dbReference type="ARBA" id="ARBA00023163"/>
    </source>
</evidence>
<evidence type="ECO:0000313" key="6">
    <source>
        <dbReference type="EMBL" id="BBO33347.1"/>
    </source>
</evidence>
<dbReference type="Proteomes" id="UP000326837">
    <property type="component" value="Chromosome"/>
</dbReference>
<feature type="domain" description="HTH gntR-type" evidence="5">
    <location>
        <begin position="11"/>
        <end position="79"/>
    </location>
</feature>
<feature type="region of interest" description="Disordered" evidence="4">
    <location>
        <begin position="241"/>
        <end position="281"/>
    </location>
</feature>
<dbReference type="SUPFAM" id="SSF48008">
    <property type="entry name" value="GntR ligand-binding domain-like"/>
    <property type="match status" value="1"/>
</dbReference>
<dbReference type="Pfam" id="PF07729">
    <property type="entry name" value="FCD"/>
    <property type="match status" value="1"/>
</dbReference>
<name>A0A5K7XBE5_9BACT</name>
<evidence type="ECO:0000256" key="2">
    <source>
        <dbReference type="ARBA" id="ARBA00023125"/>
    </source>
</evidence>
<dbReference type="SUPFAM" id="SSF46785">
    <property type="entry name" value="Winged helix' DNA-binding domain"/>
    <property type="match status" value="1"/>
</dbReference>
<dbReference type="InterPro" id="IPR036390">
    <property type="entry name" value="WH_DNA-bd_sf"/>
</dbReference>
<sequence length="281" mass="31195">MRQDSPSTLAPSASQPIEAFLNERILTGEWSTGFKLPSEESLRKQFGASRTVVREAIRRLQGRGLVKTVNGSGSFVAGGELQHVSNALNAYSVLAVDHHTFTDLLELRMAIEGDAAAKGAEDREGKAWRQLEAKLQSMSAARIIEEFAILDIDFHMELLRTSGNELFASLGAALRDRYVRFAIDSYRSSEHLRTETMTEHRVIVDAIKSGRSEVARDAARSHVSRSRGRWEELHHVIATPVEQATTRADASVTGKNDANDRRTHEPHGRRALRSNQRKGAS</sequence>
<dbReference type="PANTHER" id="PTHR43537">
    <property type="entry name" value="TRANSCRIPTIONAL REGULATOR, GNTR FAMILY"/>
    <property type="match status" value="1"/>
</dbReference>
<feature type="compositionally biased region" description="Basic and acidic residues" evidence="4">
    <location>
        <begin position="257"/>
        <end position="268"/>
    </location>
</feature>
<keyword evidence="2" id="KW-0238">DNA-binding</keyword>
<dbReference type="GO" id="GO:0003700">
    <property type="term" value="F:DNA-binding transcription factor activity"/>
    <property type="evidence" value="ECO:0007669"/>
    <property type="project" value="InterPro"/>
</dbReference>
<dbReference type="PROSITE" id="PS50949">
    <property type="entry name" value="HTH_GNTR"/>
    <property type="match status" value="1"/>
</dbReference>
<keyword evidence="1" id="KW-0805">Transcription regulation</keyword>
<dbReference type="SMART" id="SM00345">
    <property type="entry name" value="HTH_GNTR"/>
    <property type="match status" value="1"/>
</dbReference>
<gene>
    <name evidence="6" type="ORF">PLANPX_2959</name>
</gene>
<keyword evidence="7" id="KW-1185">Reference proteome</keyword>
<evidence type="ECO:0000256" key="4">
    <source>
        <dbReference type="SAM" id="MobiDB-lite"/>
    </source>
</evidence>
<feature type="compositionally biased region" description="Basic residues" evidence="4">
    <location>
        <begin position="269"/>
        <end position="281"/>
    </location>
</feature>
<accession>A0A5K7XBE5</accession>
<dbReference type="SMART" id="SM00895">
    <property type="entry name" value="FCD"/>
    <property type="match status" value="1"/>
</dbReference>
<dbReference type="InterPro" id="IPR036388">
    <property type="entry name" value="WH-like_DNA-bd_sf"/>
</dbReference>
<dbReference type="EMBL" id="AP021861">
    <property type="protein sequence ID" value="BBO33347.1"/>
    <property type="molecule type" value="Genomic_DNA"/>
</dbReference>
<organism evidence="6 7">
    <name type="scientific">Lacipirellula parvula</name>
    <dbReference type="NCBI Taxonomy" id="2650471"/>
    <lineage>
        <taxon>Bacteria</taxon>
        <taxon>Pseudomonadati</taxon>
        <taxon>Planctomycetota</taxon>
        <taxon>Planctomycetia</taxon>
        <taxon>Pirellulales</taxon>
        <taxon>Lacipirellulaceae</taxon>
        <taxon>Lacipirellula</taxon>
    </lineage>
</organism>
<dbReference type="Pfam" id="PF00392">
    <property type="entry name" value="GntR"/>
    <property type="match status" value="1"/>
</dbReference>
<keyword evidence="3" id="KW-0804">Transcription</keyword>
<reference evidence="7" key="1">
    <citation type="submission" date="2019-10" db="EMBL/GenBank/DDBJ databases">
        <title>Lacipirellula parvula gen. nov., sp. nov., representing a lineage of planctomycetes widespread in freshwater anoxic habitats, and description of the family Lacipirellulaceae.</title>
        <authorList>
            <person name="Dedysh S.N."/>
            <person name="Kulichevskaya I.S."/>
            <person name="Beletsky A.V."/>
            <person name="Rakitin A.L."/>
            <person name="Mardanov A.V."/>
            <person name="Ivanova A.A."/>
            <person name="Saltykova V.X."/>
            <person name="Rijpstra W.I.C."/>
            <person name="Sinninghe Damste J.S."/>
            <person name="Ravin N.V."/>
        </authorList>
    </citation>
    <scope>NUCLEOTIDE SEQUENCE [LARGE SCALE GENOMIC DNA]</scope>
    <source>
        <strain evidence="7">PX69</strain>
    </source>
</reference>
<dbReference type="Gene3D" id="1.20.120.530">
    <property type="entry name" value="GntR ligand-binding domain-like"/>
    <property type="match status" value="1"/>
</dbReference>
<dbReference type="GO" id="GO:0003677">
    <property type="term" value="F:DNA binding"/>
    <property type="evidence" value="ECO:0007669"/>
    <property type="project" value="UniProtKB-KW"/>
</dbReference>
<dbReference type="PANTHER" id="PTHR43537:SF44">
    <property type="entry name" value="GNTR FAMILY REGULATORY PROTEIN"/>
    <property type="match status" value="1"/>
</dbReference>
<evidence type="ECO:0000313" key="7">
    <source>
        <dbReference type="Proteomes" id="UP000326837"/>
    </source>
</evidence>
<feature type="compositionally biased region" description="Polar residues" evidence="4">
    <location>
        <begin position="242"/>
        <end position="256"/>
    </location>
</feature>
<dbReference type="PRINTS" id="PR00035">
    <property type="entry name" value="HTHGNTR"/>
</dbReference>
<dbReference type="KEGG" id="lpav:PLANPX_2959"/>